<dbReference type="Proteomes" id="UP000002028">
    <property type="component" value="Chromosome"/>
</dbReference>
<protein>
    <recommendedName>
        <fullName evidence="1">DUF6965 domain-containing protein</fullName>
    </recommendedName>
</protein>
<dbReference type="InterPro" id="IPR054238">
    <property type="entry name" value="DUF6965"/>
</dbReference>
<dbReference type="HOGENOM" id="CLU_2248416_0_0_10"/>
<evidence type="ECO:0000313" key="2">
    <source>
        <dbReference type="EMBL" id="ADB41846.1"/>
    </source>
</evidence>
<dbReference type="KEGG" id="sli:Slin_5882"/>
<dbReference type="EMBL" id="CP001769">
    <property type="protein sequence ID" value="ADB41846.1"/>
    <property type="molecule type" value="Genomic_DNA"/>
</dbReference>
<name>D2QSR4_SPILD</name>
<accession>D2QSR4</accession>
<dbReference type="AlphaFoldDB" id="D2QSR4"/>
<sequence>MGVGQNLVNLPGHSAYKLFDVYFRPMHLSNEHEELERFFNGRSLPTGPQHINEYSVFLNLPGAVATQIQWLYSEVAATRKSAAVMLQEVREWLLQQADADQIPS</sequence>
<proteinExistence type="predicted"/>
<feature type="domain" description="DUF6965" evidence="1">
    <location>
        <begin position="31"/>
        <end position="93"/>
    </location>
</feature>
<reference evidence="2 3" key="1">
    <citation type="journal article" date="2010" name="Stand. Genomic Sci.">
        <title>Complete genome sequence of Spirosoma linguale type strain (1).</title>
        <authorList>
            <person name="Lail K."/>
            <person name="Sikorski J."/>
            <person name="Saunders E."/>
            <person name="Lapidus A."/>
            <person name="Glavina Del Rio T."/>
            <person name="Copeland A."/>
            <person name="Tice H."/>
            <person name="Cheng J.-F."/>
            <person name="Lucas S."/>
            <person name="Nolan M."/>
            <person name="Bruce D."/>
            <person name="Goodwin L."/>
            <person name="Pitluck S."/>
            <person name="Ivanova N."/>
            <person name="Mavromatis K."/>
            <person name="Ovchinnikova G."/>
            <person name="Pati A."/>
            <person name="Chen A."/>
            <person name="Palaniappan K."/>
            <person name="Land M."/>
            <person name="Hauser L."/>
            <person name="Chang Y.-J."/>
            <person name="Jeffries C.D."/>
            <person name="Chain P."/>
            <person name="Brettin T."/>
            <person name="Detter J.C."/>
            <person name="Schuetze A."/>
            <person name="Rohde M."/>
            <person name="Tindall B.J."/>
            <person name="Goeker M."/>
            <person name="Bristow J."/>
            <person name="Eisen J.A."/>
            <person name="Markowitz V."/>
            <person name="Hugenholtz P."/>
            <person name="Kyrpides N.C."/>
            <person name="Klenk H.-P."/>
            <person name="Chen F."/>
        </authorList>
    </citation>
    <scope>NUCLEOTIDE SEQUENCE [LARGE SCALE GENOMIC DNA]</scope>
    <source>
        <strain evidence="3">ATCC 33905 / DSM 74 / LMG 10896 / Claus 1</strain>
    </source>
</reference>
<keyword evidence="3" id="KW-1185">Reference proteome</keyword>
<dbReference type="Pfam" id="PF22292">
    <property type="entry name" value="DUF6965"/>
    <property type="match status" value="1"/>
</dbReference>
<evidence type="ECO:0000259" key="1">
    <source>
        <dbReference type="Pfam" id="PF22292"/>
    </source>
</evidence>
<organism evidence="2 3">
    <name type="scientific">Spirosoma linguale (strain ATCC 33905 / DSM 74 / LMG 10896 / Claus 1)</name>
    <dbReference type="NCBI Taxonomy" id="504472"/>
    <lineage>
        <taxon>Bacteria</taxon>
        <taxon>Pseudomonadati</taxon>
        <taxon>Bacteroidota</taxon>
        <taxon>Cytophagia</taxon>
        <taxon>Cytophagales</taxon>
        <taxon>Cytophagaceae</taxon>
        <taxon>Spirosoma</taxon>
    </lineage>
</organism>
<evidence type="ECO:0000313" key="3">
    <source>
        <dbReference type="Proteomes" id="UP000002028"/>
    </source>
</evidence>
<gene>
    <name evidence="2" type="ordered locus">Slin_5882</name>
</gene>